<evidence type="ECO:0000313" key="6">
    <source>
        <dbReference type="Proteomes" id="UP000800035"/>
    </source>
</evidence>
<dbReference type="FunFam" id="1.20.1610.10:FF:000002">
    <property type="entry name" value="Alpha-1,2-mannosidase family protein"/>
    <property type="match status" value="1"/>
</dbReference>
<dbReference type="Gene3D" id="2.70.98.10">
    <property type="match status" value="1"/>
</dbReference>
<accession>A0A6A5TPH2</accession>
<feature type="domain" description="Glycosyl hydrolase family 92" evidence="3">
    <location>
        <begin position="277"/>
        <end position="758"/>
    </location>
</feature>
<sequence length="800" mass="87896">MRSFLGRDVAVVALGALAVRGSAQNSTGGGYEYVDPLIGTTNGGHVFPGATLPFGMAKAVADVYGDNQGGFTSDNAPIQGFSHMHDSGTGGSSSLGNFPIYPQAGCPNDDIKACRYASWDRQIPRIKGSVEARPGYFAVSLASQIRAEMTTTNRTALYRFTFPEVPTSANTTLAPHILLALEDLPQTRQDANITINAKSGRITAWGVFSPSFGIGTYKSYVCADFFGAKLKDSGVFADSRAKSGAERPGGGYVQFEKPDAGNQIVVRVGLSFLSEKQACANAEREIPSPEPSTLDNLVKAAEKIWRDKLDVVKVVPGGASDVLLRGFWSGIYRTMISPQDYTGENPLWQSSEPYYDSYYCIWDSFRSIHPLLTLLDPHSQTLMVRGLLDIYRHEGKLPDCRMRFTQGGSNADIVLVDAYLKNISAGIDWDLAYEALLSDAEIEPPNWDVEGRGGLESWKKLGYIPTANSDNRGVGTETRSISRTVEYAYNDFVIATFARDYVHDAAAYNKYLGRSGNWKNMFKPNQTSFVNGVDTGFVGFLQPKYMNGTWGFQDPIFCSPLMDFTGCYLNPQGGETYEGPVWLYTFFAPGDMKTLIHTLGGAKSFVKRLDFFHDSGMCYIGDEQAFLKVFLYHYAGRPAKSAERAHFYIPSQFNDTVGGLPGNDDSGAMGSFQALTMMGIFPNAGQDVYFITPPFFESVSIKNGQTGKTATIRNINYDPSFKNIYIQSATLNGKPYNRNWLQHNFFLDGGLLELELGPKESSWGTRPEDVPPSLGPFANGTTAEKRYKNPHQPSLIESNL</sequence>
<dbReference type="GO" id="GO:0006516">
    <property type="term" value="P:glycoprotein catabolic process"/>
    <property type="evidence" value="ECO:0007669"/>
    <property type="project" value="TreeGrafter"/>
</dbReference>
<dbReference type="AlphaFoldDB" id="A0A6A5TPH2"/>
<gene>
    <name evidence="5" type="ORF">CC80DRAFT_476362</name>
</gene>
<keyword evidence="2" id="KW-0732">Signal</keyword>
<dbReference type="InterPro" id="IPR008928">
    <property type="entry name" value="6-hairpin_glycosidase_sf"/>
</dbReference>
<dbReference type="FunFam" id="1.20.1050.60:FF:000002">
    <property type="entry name" value="Glycosyl hydrolase family 92"/>
    <property type="match status" value="1"/>
</dbReference>
<dbReference type="Gene3D" id="1.20.1610.10">
    <property type="entry name" value="alpha-1,2-mannosidases domains"/>
    <property type="match status" value="1"/>
</dbReference>
<feature type="compositionally biased region" description="Polar residues" evidence="1">
    <location>
        <begin position="791"/>
        <end position="800"/>
    </location>
</feature>
<name>A0A6A5TPH2_9PLEO</name>
<protein>
    <submittedName>
        <fullName evidence="5">Alpha-1,2-mannosidase-like protein</fullName>
    </submittedName>
</protein>
<dbReference type="SUPFAM" id="SSF48208">
    <property type="entry name" value="Six-hairpin glycosidases"/>
    <property type="match status" value="1"/>
</dbReference>
<evidence type="ECO:0000259" key="4">
    <source>
        <dbReference type="Pfam" id="PF17678"/>
    </source>
</evidence>
<evidence type="ECO:0000256" key="2">
    <source>
        <dbReference type="SAM" id="SignalP"/>
    </source>
</evidence>
<dbReference type="GO" id="GO:0000224">
    <property type="term" value="F:peptide-N4-(N-acetyl-beta-glucosaminyl)asparagine amidase activity"/>
    <property type="evidence" value="ECO:0007669"/>
    <property type="project" value="TreeGrafter"/>
</dbReference>
<dbReference type="GO" id="GO:0005829">
    <property type="term" value="C:cytosol"/>
    <property type="evidence" value="ECO:0007669"/>
    <property type="project" value="TreeGrafter"/>
</dbReference>
<evidence type="ECO:0000313" key="5">
    <source>
        <dbReference type="EMBL" id="KAF1954124.1"/>
    </source>
</evidence>
<dbReference type="InterPro" id="IPR050883">
    <property type="entry name" value="PNGase"/>
</dbReference>
<dbReference type="OrthoDB" id="449263at2759"/>
<dbReference type="GO" id="GO:0005975">
    <property type="term" value="P:carbohydrate metabolic process"/>
    <property type="evidence" value="ECO:0007669"/>
    <property type="project" value="InterPro"/>
</dbReference>
<feature type="chain" id="PRO_5025647592" evidence="2">
    <location>
        <begin position="24"/>
        <end position="800"/>
    </location>
</feature>
<organism evidence="5 6">
    <name type="scientific">Byssothecium circinans</name>
    <dbReference type="NCBI Taxonomy" id="147558"/>
    <lineage>
        <taxon>Eukaryota</taxon>
        <taxon>Fungi</taxon>
        <taxon>Dikarya</taxon>
        <taxon>Ascomycota</taxon>
        <taxon>Pezizomycotina</taxon>
        <taxon>Dothideomycetes</taxon>
        <taxon>Pleosporomycetidae</taxon>
        <taxon>Pleosporales</taxon>
        <taxon>Massarineae</taxon>
        <taxon>Massarinaceae</taxon>
        <taxon>Byssothecium</taxon>
    </lineage>
</organism>
<evidence type="ECO:0000256" key="1">
    <source>
        <dbReference type="SAM" id="MobiDB-lite"/>
    </source>
</evidence>
<dbReference type="EMBL" id="ML977000">
    <property type="protein sequence ID" value="KAF1954124.1"/>
    <property type="molecule type" value="Genomic_DNA"/>
</dbReference>
<dbReference type="FunFam" id="3.30.2080.10:FF:000001">
    <property type="entry name" value="Alpha-1,2-mannosidase subfamily"/>
    <property type="match status" value="1"/>
</dbReference>
<dbReference type="PANTHER" id="PTHR12143:SF42">
    <property type="entry name" value="PUTATIVE SUBFAMILY (AFU_ORTHOLOGUE AFUA_6G13760)-RELATED"/>
    <property type="match status" value="1"/>
</dbReference>
<dbReference type="InterPro" id="IPR014718">
    <property type="entry name" value="GH-type_carb-bd"/>
</dbReference>
<dbReference type="Pfam" id="PF17678">
    <property type="entry name" value="Glyco_hydro_92N"/>
    <property type="match status" value="1"/>
</dbReference>
<dbReference type="Pfam" id="PF07971">
    <property type="entry name" value="Glyco_hydro_92"/>
    <property type="match status" value="1"/>
</dbReference>
<dbReference type="InterPro" id="IPR012939">
    <property type="entry name" value="Glyco_hydro_92"/>
</dbReference>
<dbReference type="GO" id="GO:0030246">
    <property type="term" value="F:carbohydrate binding"/>
    <property type="evidence" value="ECO:0007669"/>
    <property type="project" value="InterPro"/>
</dbReference>
<evidence type="ECO:0000259" key="3">
    <source>
        <dbReference type="Pfam" id="PF07971"/>
    </source>
</evidence>
<dbReference type="PANTHER" id="PTHR12143">
    <property type="entry name" value="PEPTIDE N-GLYCANASE PNGASE -RELATED"/>
    <property type="match status" value="1"/>
</dbReference>
<feature type="domain" description="Glycosyl hydrolase family 92 N-terminal" evidence="4">
    <location>
        <begin position="33"/>
        <end position="271"/>
    </location>
</feature>
<keyword evidence="6" id="KW-1185">Reference proteome</keyword>
<dbReference type="Gene3D" id="3.30.2080.10">
    <property type="entry name" value="GH92 mannosidase domain"/>
    <property type="match status" value="1"/>
</dbReference>
<feature type="region of interest" description="Disordered" evidence="1">
    <location>
        <begin position="758"/>
        <end position="800"/>
    </location>
</feature>
<dbReference type="InterPro" id="IPR041371">
    <property type="entry name" value="GH92_N"/>
</dbReference>
<feature type="signal peptide" evidence="2">
    <location>
        <begin position="1"/>
        <end position="23"/>
    </location>
</feature>
<proteinExistence type="predicted"/>
<reference evidence="5" key="1">
    <citation type="journal article" date="2020" name="Stud. Mycol.">
        <title>101 Dothideomycetes genomes: a test case for predicting lifestyles and emergence of pathogens.</title>
        <authorList>
            <person name="Haridas S."/>
            <person name="Albert R."/>
            <person name="Binder M."/>
            <person name="Bloem J."/>
            <person name="Labutti K."/>
            <person name="Salamov A."/>
            <person name="Andreopoulos B."/>
            <person name="Baker S."/>
            <person name="Barry K."/>
            <person name="Bills G."/>
            <person name="Bluhm B."/>
            <person name="Cannon C."/>
            <person name="Castanera R."/>
            <person name="Culley D."/>
            <person name="Daum C."/>
            <person name="Ezra D."/>
            <person name="Gonzalez J."/>
            <person name="Henrissat B."/>
            <person name="Kuo A."/>
            <person name="Liang C."/>
            <person name="Lipzen A."/>
            <person name="Lutzoni F."/>
            <person name="Magnuson J."/>
            <person name="Mondo S."/>
            <person name="Nolan M."/>
            <person name="Ohm R."/>
            <person name="Pangilinan J."/>
            <person name="Park H.-J."/>
            <person name="Ramirez L."/>
            <person name="Alfaro M."/>
            <person name="Sun H."/>
            <person name="Tritt A."/>
            <person name="Yoshinaga Y."/>
            <person name="Zwiers L.-H."/>
            <person name="Turgeon B."/>
            <person name="Goodwin S."/>
            <person name="Spatafora J."/>
            <person name="Crous P."/>
            <person name="Grigoriev I."/>
        </authorList>
    </citation>
    <scope>NUCLEOTIDE SEQUENCE</scope>
    <source>
        <strain evidence="5">CBS 675.92</strain>
    </source>
</reference>
<dbReference type="GO" id="GO:0005634">
    <property type="term" value="C:nucleus"/>
    <property type="evidence" value="ECO:0007669"/>
    <property type="project" value="TreeGrafter"/>
</dbReference>
<dbReference type="Gene3D" id="1.20.1050.60">
    <property type="entry name" value="alpha-1,2-mannosidase"/>
    <property type="match status" value="1"/>
</dbReference>
<dbReference type="Proteomes" id="UP000800035">
    <property type="component" value="Unassembled WGS sequence"/>
</dbReference>